<keyword evidence="7" id="KW-0175">Coiled coil</keyword>
<evidence type="ECO:0000256" key="6">
    <source>
        <dbReference type="PROSITE-ProRule" id="PRU00277"/>
    </source>
</evidence>
<evidence type="ECO:0000256" key="5">
    <source>
        <dbReference type="ARBA" id="ARBA00023235"/>
    </source>
</evidence>
<dbReference type="SUPFAM" id="SSF54534">
    <property type="entry name" value="FKBP-like"/>
    <property type="match status" value="1"/>
</dbReference>
<gene>
    <name evidence="9" type="ORF">EDM02_02360</name>
</gene>
<dbReference type="EMBL" id="RARA01000023">
    <property type="protein sequence ID" value="ROT47474.1"/>
    <property type="molecule type" value="Genomic_DNA"/>
</dbReference>
<dbReference type="RefSeq" id="WP_123662728.1">
    <property type="nucleotide sequence ID" value="NZ_RARA01000023.1"/>
</dbReference>
<dbReference type="Proteomes" id="UP000270927">
    <property type="component" value="Unassembled WGS sequence"/>
</dbReference>
<keyword evidence="5 6" id="KW-0413">Isomerase</keyword>
<comment type="catalytic activity">
    <reaction evidence="1 6">
        <text>[protein]-peptidylproline (omega=180) = [protein]-peptidylproline (omega=0)</text>
        <dbReference type="Rhea" id="RHEA:16237"/>
        <dbReference type="Rhea" id="RHEA-COMP:10747"/>
        <dbReference type="Rhea" id="RHEA-COMP:10748"/>
        <dbReference type="ChEBI" id="CHEBI:83833"/>
        <dbReference type="ChEBI" id="CHEBI:83834"/>
        <dbReference type="EC" id="5.2.1.8"/>
    </reaction>
</comment>
<evidence type="ECO:0000256" key="3">
    <source>
        <dbReference type="ARBA" id="ARBA00013194"/>
    </source>
</evidence>
<sequence length="343" mass="39496">MKRKNITAFFLVLLTLVAGLVWYNHQFHRYLYPFITVPSGFSYKKMMVGNGKKVKDGDVVDMVLVMKLAYKKGEKAEEEHVPNAKKEERVLIDTLKEPQPFLLRYDDLTSTNKQLAEMLNIVEEKQRVIFKFSPQYYLKDAAADLDKILEFNDLKKDDELVMDVEIKKIMNQEEYDQLMTTKRAAQLEKDKQQLEKDKQQLEKDKQLITDYLAAHNIQASSTDSGLFYIVDQSSEDIPIVKGKCVKINYTGRLLDGSVFDTTNEEIAKSHNIYLPPKAYVPFEFQVGVNSVIPGWEEGLLLLKKNEKARFFIPSVLAYGEDVTSKRIPGNAVLLFEIEVVDVF</sequence>
<feature type="coiled-coil region" evidence="7">
    <location>
        <begin position="175"/>
        <end position="211"/>
    </location>
</feature>
<accession>A0A3N2QCG3</accession>
<keyword evidence="4 6" id="KW-0697">Rotamase</keyword>
<dbReference type="AlphaFoldDB" id="A0A3N2QCG3"/>
<evidence type="ECO:0000259" key="8">
    <source>
        <dbReference type="PROSITE" id="PS50059"/>
    </source>
</evidence>
<dbReference type="GO" id="GO:0003755">
    <property type="term" value="F:peptidyl-prolyl cis-trans isomerase activity"/>
    <property type="evidence" value="ECO:0007669"/>
    <property type="project" value="UniProtKB-KW"/>
</dbReference>
<dbReference type="InterPro" id="IPR001179">
    <property type="entry name" value="PPIase_FKBP_dom"/>
</dbReference>
<evidence type="ECO:0000313" key="10">
    <source>
        <dbReference type="Proteomes" id="UP000270927"/>
    </source>
</evidence>
<dbReference type="PROSITE" id="PS50059">
    <property type="entry name" value="FKBP_PPIASE"/>
    <property type="match status" value="1"/>
</dbReference>
<keyword evidence="10" id="KW-1185">Reference proteome</keyword>
<proteinExistence type="inferred from homology"/>
<dbReference type="EC" id="5.2.1.8" evidence="3 6"/>
<dbReference type="OrthoDB" id="9814548at2"/>
<feature type="domain" description="PPIase FKBP-type" evidence="8">
    <location>
        <begin position="242"/>
        <end position="343"/>
    </location>
</feature>
<dbReference type="InterPro" id="IPR046357">
    <property type="entry name" value="PPIase_dom_sf"/>
</dbReference>
<evidence type="ECO:0000256" key="7">
    <source>
        <dbReference type="SAM" id="Coils"/>
    </source>
</evidence>
<comment type="caution">
    <text evidence="9">The sequence shown here is derived from an EMBL/GenBank/DDBJ whole genome shotgun (WGS) entry which is preliminary data.</text>
</comment>
<evidence type="ECO:0000256" key="4">
    <source>
        <dbReference type="ARBA" id="ARBA00023110"/>
    </source>
</evidence>
<dbReference type="PANTHER" id="PTHR43811">
    <property type="entry name" value="FKBP-TYPE PEPTIDYL-PROLYL CIS-TRANS ISOMERASE FKPA"/>
    <property type="match status" value="1"/>
</dbReference>
<evidence type="ECO:0000256" key="1">
    <source>
        <dbReference type="ARBA" id="ARBA00000971"/>
    </source>
</evidence>
<reference evidence="9 10" key="1">
    <citation type="submission" date="2018-09" db="EMBL/GenBank/DDBJ databases">
        <title>Comparative Genomics of Wolbachia-Cardinium Dual Endosymbiosis in a Plant-Parasitic Nematode.</title>
        <authorList>
            <person name="Brown A.M.V."/>
            <person name="Wasala S.K."/>
            <person name="Howe D.K."/>
            <person name="Peetz A.B."/>
            <person name="Zasada I.A."/>
            <person name="Denver D.R."/>
        </authorList>
    </citation>
    <scope>NUCLEOTIDE SEQUENCE [LARGE SCALE GENOMIC DNA]</scope>
    <source>
        <strain evidence="9 10">Pp_1</strain>
    </source>
</reference>
<dbReference type="Pfam" id="PF00254">
    <property type="entry name" value="FKBP_C"/>
    <property type="match status" value="1"/>
</dbReference>
<evidence type="ECO:0000313" key="9">
    <source>
        <dbReference type="EMBL" id="ROT47474.1"/>
    </source>
</evidence>
<protein>
    <recommendedName>
        <fullName evidence="3 6">peptidylprolyl isomerase</fullName>
        <ecNumber evidence="3 6">5.2.1.8</ecNumber>
    </recommendedName>
</protein>
<dbReference type="PANTHER" id="PTHR43811:SF19">
    <property type="entry name" value="39 KDA FK506-BINDING NUCLEAR PROTEIN"/>
    <property type="match status" value="1"/>
</dbReference>
<comment type="similarity">
    <text evidence="2">Belongs to the FKBP-type PPIase family.</text>
</comment>
<organism evidence="9 10">
    <name type="scientific">Candidatus Cardinium hertigii</name>
    <dbReference type="NCBI Taxonomy" id="247481"/>
    <lineage>
        <taxon>Bacteria</taxon>
        <taxon>Pseudomonadati</taxon>
        <taxon>Bacteroidota</taxon>
        <taxon>Cytophagia</taxon>
        <taxon>Cytophagales</taxon>
        <taxon>Amoebophilaceae</taxon>
        <taxon>Candidatus Cardinium</taxon>
    </lineage>
</organism>
<dbReference type="Gene3D" id="3.10.50.40">
    <property type="match status" value="2"/>
</dbReference>
<dbReference type="GO" id="GO:0000785">
    <property type="term" value="C:chromatin"/>
    <property type="evidence" value="ECO:0007669"/>
    <property type="project" value="TreeGrafter"/>
</dbReference>
<name>A0A3N2QCG3_9BACT</name>
<evidence type="ECO:0000256" key="2">
    <source>
        <dbReference type="ARBA" id="ARBA00006577"/>
    </source>
</evidence>